<dbReference type="InterPro" id="IPR027417">
    <property type="entry name" value="P-loop_NTPase"/>
</dbReference>
<dbReference type="RefSeq" id="WP_065413000.1">
    <property type="nucleotide sequence ID" value="NZ_MASQ01000073.1"/>
</dbReference>
<name>A0A1B9C031_9PROT</name>
<dbReference type="GO" id="GO:0005524">
    <property type="term" value="F:ATP binding"/>
    <property type="evidence" value="ECO:0007669"/>
    <property type="project" value="InterPro"/>
</dbReference>
<dbReference type="AlphaFoldDB" id="A0A1B9C031"/>
<accession>A0A1B9C031</accession>
<keyword evidence="2" id="KW-0347">Helicase</keyword>
<dbReference type="EMBL" id="MASQ01000073">
    <property type="protein sequence ID" value="OCB03270.1"/>
    <property type="molecule type" value="Genomic_DNA"/>
</dbReference>
<dbReference type="Proteomes" id="UP000093129">
    <property type="component" value="Unassembled WGS sequence"/>
</dbReference>
<organism evidence="2 3">
    <name type="scientific">Acidithiobacillus ferrivorans</name>
    <dbReference type="NCBI Taxonomy" id="160808"/>
    <lineage>
        <taxon>Bacteria</taxon>
        <taxon>Pseudomonadati</taxon>
        <taxon>Pseudomonadota</taxon>
        <taxon>Acidithiobacillia</taxon>
        <taxon>Acidithiobacillales</taxon>
        <taxon>Acidithiobacillaceae</taxon>
        <taxon>Acidithiobacillus</taxon>
    </lineage>
</organism>
<dbReference type="GO" id="GO:0003677">
    <property type="term" value="F:DNA binding"/>
    <property type="evidence" value="ECO:0007669"/>
    <property type="project" value="InterPro"/>
</dbReference>
<feature type="domain" description="Helicase/UvrB N-terminal" evidence="1">
    <location>
        <begin position="1"/>
        <end position="245"/>
    </location>
</feature>
<dbReference type="Pfam" id="PF04851">
    <property type="entry name" value="ResIII"/>
    <property type="match status" value="1"/>
</dbReference>
<keyword evidence="2" id="KW-0067">ATP-binding</keyword>
<evidence type="ECO:0000313" key="2">
    <source>
        <dbReference type="EMBL" id="OCB03270.1"/>
    </source>
</evidence>
<protein>
    <submittedName>
        <fullName evidence="2">RNA helicase</fullName>
    </submittedName>
</protein>
<dbReference type="SUPFAM" id="SSF52540">
    <property type="entry name" value="P-loop containing nucleoside triphosphate hydrolases"/>
    <property type="match status" value="2"/>
</dbReference>
<dbReference type="InterPro" id="IPR006935">
    <property type="entry name" value="Helicase/UvrB_N"/>
</dbReference>
<evidence type="ECO:0000313" key="3">
    <source>
        <dbReference type="Proteomes" id="UP000093129"/>
    </source>
</evidence>
<dbReference type="GO" id="GO:0016787">
    <property type="term" value="F:hydrolase activity"/>
    <property type="evidence" value="ECO:0007669"/>
    <property type="project" value="InterPro"/>
</dbReference>
<reference evidence="2 3" key="1">
    <citation type="submission" date="2016-07" db="EMBL/GenBank/DDBJ databases">
        <title>Draft genome of a psychrotolerant acidophile Acidithiobacillus ferrivorans strain YL15.</title>
        <authorList>
            <person name="Peng T."/>
            <person name="Ma L."/>
            <person name="Nan M."/>
            <person name="An N."/>
            <person name="Wang M."/>
            <person name="Qiu G."/>
            <person name="Zeng W."/>
        </authorList>
    </citation>
    <scope>NUCLEOTIDE SEQUENCE [LARGE SCALE GENOMIC DNA]</scope>
    <source>
        <strain evidence="2 3">YL15</strain>
    </source>
</reference>
<proteinExistence type="predicted"/>
<gene>
    <name evidence="2" type="ORF">BBC27_08735</name>
</gene>
<keyword evidence="2" id="KW-0378">Hydrolase</keyword>
<evidence type="ECO:0000259" key="1">
    <source>
        <dbReference type="Pfam" id="PF04851"/>
    </source>
</evidence>
<dbReference type="GO" id="GO:0004386">
    <property type="term" value="F:helicase activity"/>
    <property type="evidence" value="ECO:0007669"/>
    <property type="project" value="UniProtKB-KW"/>
</dbReference>
<dbReference type="Gene3D" id="3.40.50.300">
    <property type="entry name" value="P-loop containing nucleotide triphosphate hydrolases"/>
    <property type="match status" value="2"/>
</dbReference>
<comment type="caution">
    <text evidence="2">The sequence shown here is derived from an EMBL/GenBank/DDBJ whole genome shotgun (WGS) entry which is preliminary data.</text>
</comment>
<keyword evidence="2" id="KW-0547">Nucleotide-binding</keyword>
<sequence>MELKTYQSQVIQDLRQYLATLADTPHLENAFRDYWAERGVTGMPAYKNTIPGVPHVCAKVPTAGGKTYIAVNALQPIFDALSAANPQRPRFVVWLVPSLTILEQTARNLSNPDHPYHKRLSQLFKGRVAIYEKKDLLMGAGFSPDTVADQVSIVVMSFDSLRARNKEDRKIFQENGYLAPFMSAQRTDSVDLLPDHDPSALINVIRTLKPVVIVDESHNAESTLSVEMLVNLNPDFILDLTATPRNNSNIISYVDAMALKRHHMVKLPVIVANQNSRVEVIESALIMRKQLEAIAIKEEASKGGRYIRPIVLFQAQPRTHDDNTTFDKVKEKLVALGIPPEQIRIKTTDRDEIKGEDLLSRSCPVRYIITVNALKEGWDCPFAYILASLADKSSAVDVEQIVGRVLRMPYVQKHGHDLLNLSYVFTASSKFKETLQTVVNALQRAGFSDKDYRALEMAQGSAGENAGNQGDQTPLELTHSPAATEADEFADLNSVPVAWVQDSDGSLAPADPASAFLSEIKARAIEENQSFEEQAKAITDSSIPAELADKTNMQKMKEVFREDALSLSLPQFSIEVKTGGWFGEDGKYQLLERDQLLTDFRLAHADSSVNFDNVDAQVYKVDLEKVGEGDYAPKPFKVNVKDRQELNRLMLTGTRESQVKNVTARMMALIGNMYPIADSEVKAYIRRIVSDMLPEQLQDCMERDYAYAAKIKKKISDLADRHAQQAFVDALDVGQISIMDNFRLPETITPPTNAPDIPKSLYRREGKIGTFEARVIGELAGVDSVVWWHRNLSRPKGFRINGFINHYPDFILRTERGKIIVVETKGDDRDNSDSEKKLLLGKKWEAKAGDCYRYMMVFENNPIEGAERLDAALGKIGRL</sequence>